<evidence type="ECO:0000256" key="2">
    <source>
        <dbReference type="ARBA" id="ARBA00022741"/>
    </source>
</evidence>
<reference evidence="8" key="3">
    <citation type="submission" date="2023-08" db="EMBL/GenBank/DDBJ databases">
        <authorList>
            <person name="Sun Q."/>
            <person name="Ohkuma M."/>
        </authorList>
    </citation>
    <scope>NUCLEOTIDE SEQUENCE</scope>
    <source>
        <strain evidence="8">JCM 4205</strain>
    </source>
</reference>
<dbReference type="SUPFAM" id="SSF56112">
    <property type="entry name" value="Protein kinase-like (PK-like)"/>
    <property type="match status" value="1"/>
</dbReference>
<dbReference type="EMBL" id="CP023693">
    <property type="protein sequence ID" value="QEV34466.1"/>
    <property type="molecule type" value="Genomic_DNA"/>
</dbReference>
<reference evidence="8 11" key="1">
    <citation type="journal article" date="2014" name="Int. J. Syst. Evol. Microbiol.">
        <title>Complete genome sequence of Corynebacterium casei LMG S-19264T (=DSM 44701T), isolated from a smear-ripened cheese.</title>
        <authorList>
            <consortium name="US DOE Joint Genome Institute (JGI-PGF)"/>
            <person name="Walter F."/>
            <person name="Albersmeier A."/>
            <person name="Kalinowski J."/>
            <person name="Ruckert C."/>
        </authorList>
    </citation>
    <scope>NUCLEOTIDE SEQUENCE [LARGE SCALE GENOMIC DNA]</scope>
    <source>
        <strain evidence="8 11">JCM 4205</strain>
    </source>
</reference>
<gene>
    <name evidence="9" type="ORF">CP977_21735</name>
    <name evidence="8" type="ORF">GCM10010497_05680</name>
</gene>
<keyword evidence="10" id="KW-1185">Reference proteome</keyword>
<dbReference type="RefSeq" id="WP_152370673.1">
    <property type="nucleotide sequence ID" value="NZ_BMSJ01000001.1"/>
</dbReference>
<dbReference type="InterPro" id="IPR008271">
    <property type="entry name" value="Ser/Thr_kinase_AS"/>
</dbReference>
<evidence type="ECO:0000256" key="4">
    <source>
        <dbReference type="ARBA" id="ARBA00022840"/>
    </source>
</evidence>
<proteinExistence type="predicted"/>
<dbReference type="PROSITE" id="PS50011">
    <property type="entry name" value="PROTEIN_KINASE_DOM"/>
    <property type="match status" value="1"/>
</dbReference>
<reference evidence="9 10" key="2">
    <citation type="submission" date="2017-09" db="EMBL/GenBank/DDBJ databases">
        <authorList>
            <person name="Lee N."/>
            <person name="Cho B.-K."/>
        </authorList>
    </citation>
    <scope>NUCLEOTIDE SEQUENCE [LARGE SCALE GENOMIC DNA]</scope>
    <source>
        <strain evidence="9 10">ATCC 19740</strain>
    </source>
</reference>
<dbReference type="SUPFAM" id="SSF50998">
    <property type="entry name" value="Quinoprotein alcohol dehydrogenase-like"/>
    <property type="match status" value="1"/>
</dbReference>
<accession>A0AAV4KDK0</accession>
<keyword evidence="1" id="KW-0808">Transferase</keyword>
<evidence type="ECO:0000313" key="11">
    <source>
        <dbReference type="Proteomes" id="UP000642014"/>
    </source>
</evidence>
<feature type="compositionally biased region" description="Gly residues" evidence="6">
    <location>
        <begin position="386"/>
        <end position="396"/>
    </location>
</feature>
<dbReference type="Gene3D" id="3.30.200.20">
    <property type="entry name" value="Phosphorylase Kinase, domain 1"/>
    <property type="match status" value="1"/>
</dbReference>
<dbReference type="PANTHER" id="PTHR43289:SF34">
    <property type="entry name" value="SERINE_THREONINE-PROTEIN KINASE YBDM-RELATED"/>
    <property type="match status" value="1"/>
</dbReference>
<evidence type="ECO:0000313" key="10">
    <source>
        <dbReference type="Proteomes" id="UP000326029"/>
    </source>
</evidence>
<dbReference type="Pfam" id="PF13360">
    <property type="entry name" value="PQQ_2"/>
    <property type="match status" value="2"/>
</dbReference>
<dbReference type="Proteomes" id="UP000326029">
    <property type="component" value="Chromosome"/>
</dbReference>
<evidence type="ECO:0000256" key="1">
    <source>
        <dbReference type="ARBA" id="ARBA00022679"/>
    </source>
</evidence>
<dbReference type="Proteomes" id="UP000642014">
    <property type="component" value="Unassembled WGS sequence"/>
</dbReference>
<organism evidence="8 11">
    <name type="scientific">Streptomyces cinereoruber</name>
    <dbReference type="NCBI Taxonomy" id="67260"/>
    <lineage>
        <taxon>Bacteria</taxon>
        <taxon>Bacillati</taxon>
        <taxon>Actinomycetota</taxon>
        <taxon>Actinomycetes</taxon>
        <taxon>Kitasatosporales</taxon>
        <taxon>Streptomycetaceae</taxon>
        <taxon>Streptomyces</taxon>
    </lineage>
</organism>
<feature type="binding site" evidence="5">
    <location>
        <position position="51"/>
    </location>
    <ligand>
        <name>ATP</name>
        <dbReference type="ChEBI" id="CHEBI:30616"/>
    </ligand>
</feature>
<dbReference type="GO" id="GO:0004674">
    <property type="term" value="F:protein serine/threonine kinase activity"/>
    <property type="evidence" value="ECO:0007669"/>
    <property type="project" value="TreeGrafter"/>
</dbReference>
<dbReference type="SMART" id="SM00220">
    <property type="entry name" value="S_TKc"/>
    <property type="match status" value="1"/>
</dbReference>
<evidence type="ECO:0000259" key="7">
    <source>
        <dbReference type="PROSITE" id="PS50011"/>
    </source>
</evidence>
<dbReference type="InterPro" id="IPR000719">
    <property type="entry name" value="Prot_kinase_dom"/>
</dbReference>
<name>A0AAV4KDK0_9ACTN</name>
<dbReference type="PANTHER" id="PTHR43289">
    <property type="entry name" value="MITOGEN-ACTIVATED PROTEIN KINASE KINASE KINASE 20-RELATED"/>
    <property type="match status" value="1"/>
</dbReference>
<feature type="domain" description="Protein kinase" evidence="7">
    <location>
        <begin position="17"/>
        <end position="272"/>
    </location>
</feature>
<dbReference type="CDD" id="cd14014">
    <property type="entry name" value="STKc_PknB_like"/>
    <property type="match status" value="1"/>
</dbReference>
<evidence type="ECO:0000256" key="3">
    <source>
        <dbReference type="ARBA" id="ARBA00022777"/>
    </source>
</evidence>
<evidence type="ECO:0000256" key="5">
    <source>
        <dbReference type="PROSITE-ProRule" id="PRU10141"/>
    </source>
</evidence>
<feature type="compositionally biased region" description="Low complexity" evidence="6">
    <location>
        <begin position="397"/>
        <end position="406"/>
    </location>
</feature>
<keyword evidence="3" id="KW-0418">Kinase</keyword>
<dbReference type="InterPro" id="IPR011009">
    <property type="entry name" value="Kinase-like_dom_sf"/>
</dbReference>
<dbReference type="InterPro" id="IPR015943">
    <property type="entry name" value="WD40/YVTN_repeat-like_dom_sf"/>
</dbReference>
<dbReference type="Gene3D" id="2.130.10.10">
    <property type="entry name" value="YVTN repeat-like/Quinoprotein amine dehydrogenase"/>
    <property type="match status" value="1"/>
</dbReference>
<dbReference type="InterPro" id="IPR011047">
    <property type="entry name" value="Quinoprotein_ADH-like_sf"/>
</dbReference>
<dbReference type="PROSITE" id="PS00107">
    <property type="entry name" value="PROTEIN_KINASE_ATP"/>
    <property type="match status" value="1"/>
</dbReference>
<dbReference type="GeneID" id="95456384"/>
<feature type="region of interest" description="Disordered" evidence="6">
    <location>
        <begin position="386"/>
        <end position="415"/>
    </location>
</feature>
<dbReference type="InterPro" id="IPR002372">
    <property type="entry name" value="PQQ_rpt_dom"/>
</dbReference>
<dbReference type="AlphaFoldDB" id="A0AAV4KDK0"/>
<dbReference type="InterPro" id="IPR017441">
    <property type="entry name" value="Protein_kinase_ATP_BS"/>
</dbReference>
<dbReference type="GO" id="GO:0005524">
    <property type="term" value="F:ATP binding"/>
    <property type="evidence" value="ECO:0007669"/>
    <property type="project" value="UniProtKB-UniRule"/>
</dbReference>
<dbReference type="PROSITE" id="PS00108">
    <property type="entry name" value="PROTEIN_KINASE_ST"/>
    <property type="match status" value="1"/>
</dbReference>
<evidence type="ECO:0000256" key="6">
    <source>
        <dbReference type="SAM" id="MobiDB-lite"/>
    </source>
</evidence>
<dbReference type="Gene3D" id="2.40.10.480">
    <property type="match status" value="1"/>
</dbReference>
<protein>
    <recommendedName>
        <fullName evidence="7">Protein kinase domain-containing protein</fullName>
    </recommendedName>
</protein>
<dbReference type="Gene3D" id="1.10.510.10">
    <property type="entry name" value="Transferase(Phosphotransferase) domain 1"/>
    <property type="match status" value="1"/>
</dbReference>
<dbReference type="Pfam" id="PF00069">
    <property type="entry name" value="Pkinase"/>
    <property type="match status" value="1"/>
</dbReference>
<sequence length="780" mass="78996">MLEALPQGRPPRFVGPYRLLARLGAGGMGEVHLACRADAPTADPHRMVAVKTVREDLEVDEDFRTRFRREIAAARTVDGPGVARLVDAGPDAPSPWLATEYVPGPSLAEAVVRTGPLPVGAVRALGAALARALAAVHGVKVLHRDLKPANVLLGAAGPKLIDFGIAQAFEATALTSTGLVVGSPGFMSPEHLVGSRAVVPASDVFCLGAVLAFAASGRGPFHDDEMAAVIYRISRAEAELDGVPGELRPVLERCLRLDPGERPPAAELAVLLGGRDGEDGRDGEGGGGAPGAFPWPGGVLSLVAECREAARAVGEAAASGAGVADLPTLGPVVPYSPTAVTGRPAVPAAAPAGRPRRRGALVAGAVAVAVLATAGAVLLNRTGGQEAGPGASGGPSAGASAASAPPGSTPAPAPASLSRVVLPYGGTGRAGDFGAAGTDRASRPAGWSPWRAEGEPDGGACALSPKVLVCPGNGGAVTALGAADGKELWKVPGRGEGLRSAPQYPAVVGDTAYVTGPDGIVAYGLSDGKERRRVPRPGDDWAVKGTDLRDGVLYSTYVNVRDERTGLVTAVRLRDGKELWRSPLDGLPEQPVAGAGRVLVPVGATPVSLDAGTGKETARGAEYCGGFVVHEKSGTVLCSTRQDGAVGVLDPRTLRTVRTLGSEVAAGPAVNAAGLVAVVDAQGTLFAYDLASGRERWRVAGTSADRVHLAGDRVVTTSEDEIRTYPAAGPFLSAGEREYASYRLSLPPGFTAEVAGEPLVAGGAAFLPLPGGLVVSGYLP</sequence>
<dbReference type="SMART" id="SM00564">
    <property type="entry name" value="PQQ"/>
    <property type="match status" value="4"/>
</dbReference>
<keyword evidence="4 5" id="KW-0067">ATP-binding</keyword>
<dbReference type="InterPro" id="IPR018391">
    <property type="entry name" value="PQQ_b-propeller_rpt"/>
</dbReference>
<evidence type="ECO:0000313" key="9">
    <source>
        <dbReference type="EMBL" id="QEV34466.1"/>
    </source>
</evidence>
<evidence type="ECO:0000313" key="8">
    <source>
        <dbReference type="EMBL" id="GGR07048.1"/>
    </source>
</evidence>
<dbReference type="EMBL" id="BMSJ01000001">
    <property type="protein sequence ID" value="GGR07048.1"/>
    <property type="molecule type" value="Genomic_DNA"/>
</dbReference>
<keyword evidence="2 5" id="KW-0547">Nucleotide-binding</keyword>